<dbReference type="STRING" id="290317.Cpha266_0470"/>
<reference evidence="3 4" key="1">
    <citation type="submission" date="2006-12" db="EMBL/GenBank/DDBJ databases">
        <title>Complete sequence of Chlorobium phaeobacteroides DSM 266.</title>
        <authorList>
            <consortium name="US DOE Joint Genome Institute"/>
            <person name="Copeland A."/>
            <person name="Lucas S."/>
            <person name="Lapidus A."/>
            <person name="Barry K."/>
            <person name="Detter J.C."/>
            <person name="Glavina del Rio T."/>
            <person name="Hammon N."/>
            <person name="Israni S."/>
            <person name="Pitluck S."/>
            <person name="Goltsman E."/>
            <person name="Schmutz J."/>
            <person name="Larimer F."/>
            <person name="Land M."/>
            <person name="Hauser L."/>
            <person name="Mikhailova N."/>
            <person name="Li T."/>
            <person name="Overmann J."/>
            <person name="Bryant D.A."/>
            <person name="Richardson P."/>
        </authorList>
    </citation>
    <scope>NUCLEOTIDE SEQUENCE [LARGE SCALE GENOMIC DNA]</scope>
    <source>
        <strain evidence="3 4">DSM 266</strain>
    </source>
</reference>
<sequence length="85" mass="9110" precursor="true">MNKKTTKALTLAAAVTSLGASLGVVTRHAEARTTLSQGTADTLRQSDQIKLSNQQKLSTQGKISTQSKTHVQTGTSNQIKWQNSK</sequence>
<evidence type="ECO:0000313" key="3">
    <source>
        <dbReference type="EMBL" id="ABL64527.1"/>
    </source>
</evidence>
<gene>
    <name evidence="3" type="ordered locus">Cpha266_0470</name>
</gene>
<name>A1BDQ0_CHLPD</name>
<feature type="chain" id="PRO_5002632314" evidence="2">
    <location>
        <begin position="23"/>
        <end position="85"/>
    </location>
</feature>
<organism evidence="3 4">
    <name type="scientific">Chlorobium phaeobacteroides (strain DSM 266 / SMG 266 / 2430)</name>
    <dbReference type="NCBI Taxonomy" id="290317"/>
    <lineage>
        <taxon>Bacteria</taxon>
        <taxon>Pseudomonadati</taxon>
        <taxon>Chlorobiota</taxon>
        <taxon>Chlorobiia</taxon>
        <taxon>Chlorobiales</taxon>
        <taxon>Chlorobiaceae</taxon>
        <taxon>Chlorobium/Pelodictyon group</taxon>
        <taxon>Chlorobium</taxon>
    </lineage>
</organism>
<dbReference type="EMBL" id="CP000492">
    <property type="protein sequence ID" value="ABL64527.1"/>
    <property type="molecule type" value="Genomic_DNA"/>
</dbReference>
<keyword evidence="4" id="KW-1185">Reference proteome</keyword>
<protein>
    <submittedName>
        <fullName evidence="3">Uncharacterized protein</fullName>
    </submittedName>
</protein>
<feature type="signal peptide" evidence="2">
    <location>
        <begin position="1"/>
        <end position="22"/>
    </location>
</feature>
<evidence type="ECO:0000313" key="4">
    <source>
        <dbReference type="Proteomes" id="UP000008701"/>
    </source>
</evidence>
<dbReference type="AlphaFoldDB" id="A1BDQ0"/>
<proteinExistence type="predicted"/>
<dbReference type="RefSeq" id="WP_011744360.1">
    <property type="nucleotide sequence ID" value="NC_008639.1"/>
</dbReference>
<feature type="region of interest" description="Disordered" evidence="1">
    <location>
        <begin position="51"/>
        <end position="85"/>
    </location>
</feature>
<dbReference type="HOGENOM" id="CLU_2506715_0_0_10"/>
<dbReference type="KEGG" id="cph:Cpha266_0470"/>
<evidence type="ECO:0000256" key="1">
    <source>
        <dbReference type="SAM" id="MobiDB-lite"/>
    </source>
</evidence>
<dbReference type="Proteomes" id="UP000008701">
    <property type="component" value="Chromosome"/>
</dbReference>
<keyword evidence="2" id="KW-0732">Signal</keyword>
<evidence type="ECO:0000256" key="2">
    <source>
        <dbReference type="SAM" id="SignalP"/>
    </source>
</evidence>
<accession>A1BDQ0</accession>